<dbReference type="PANTHER" id="PTHR10746">
    <property type="entry name" value="50S RIBOSOMAL PROTEIN L4"/>
    <property type="match status" value="1"/>
</dbReference>
<comment type="similarity">
    <text evidence="1 6">Belongs to the universal ribosomal protein uL4 family.</text>
</comment>
<keyword evidence="3 6" id="KW-0689">Ribosomal protein</keyword>
<protein>
    <recommendedName>
        <fullName evidence="5 6">Large ribosomal subunit protein uL4</fullName>
    </recommendedName>
</protein>
<accession>A0ABV9QKC0</accession>
<organism evidence="7 8">
    <name type="scientific">Filifactor villosus</name>
    <dbReference type="NCBI Taxonomy" id="29374"/>
    <lineage>
        <taxon>Bacteria</taxon>
        <taxon>Bacillati</taxon>
        <taxon>Bacillota</taxon>
        <taxon>Clostridia</taxon>
        <taxon>Peptostreptococcales</taxon>
        <taxon>Filifactoraceae</taxon>
        <taxon>Filifactor</taxon>
    </lineage>
</organism>
<sequence length="207" mass="22867">MPTVDVLNINGEKVGQMELSENLFAAAINEHAVYQVVKNHLANKRVGTQSAKTRAEVRGGGAKPWRQKGTGRARQGSIRAPQWKGGGVVFAPKPRDYSYTIPKKVKRLALKSVLTDKVNEGSLIVVDDIKLNEWKTKEFAKMLSALKTDKKALVVTRDHEADVVRSGRNIKNVQVAFVGTMNVYDILNHNTLVMTKGAVEKAEEVYA</sequence>
<evidence type="ECO:0000313" key="8">
    <source>
        <dbReference type="Proteomes" id="UP001595916"/>
    </source>
</evidence>
<dbReference type="InterPro" id="IPR002136">
    <property type="entry name" value="Ribosomal_uL4"/>
</dbReference>
<comment type="function">
    <text evidence="6">Forms part of the polypeptide exit tunnel.</text>
</comment>
<evidence type="ECO:0000256" key="3">
    <source>
        <dbReference type="ARBA" id="ARBA00022980"/>
    </source>
</evidence>
<reference evidence="8" key="1">
    <citation type="journal article" date="2019" name="Int. J. Syst. Evol. Microbiol.">
        <title>The Global Catalogue of Microorganisms (GCM) 10K type strain sequencing project: providing services to taxonomists for standard genome sequencing and annotation.</title>
        <authorList>
            <consortium name="The Broad Institute Genomics Platform"/>
            <consortium name="The Broad Institute Genome Sequencing Center for Infectious Disease"/>
            <person name="Wu L."/>
            <person name="Ma J."/>
        </authorList>
    </citation>
    <scope>NUCLEOTIDE SEQUENCE [LARGE SCALE GENOMIC DNA]</scope>
    <source>
        <strain evidence="8">CCUG 46385</strain>
    </source>
</reference>
<dbReference type="GO" id="GO:0005840">
    <property type="term" value="C:ribosome"/>
    <property type="evidence" value="ECO:0007669"/>
    <property type="project" value="UniProtKB-KW"/>
</dbReference>
<dbReference type="SUPFAM" id="SSF52166">
    <property type="entry name" value="Ribosomal protein L4"/>
    <property type="match status" value="1"/>
</dbReference>
<dbReference type="Gene3D" id="3.40.1370.10">
    <property type="match status" value="1"/>
</dbReference>
<dbReference type="NCBIfam" id="TIGR03953">
    <property type="entry name" value="rplD_bact"/>
    <property type="match status" value="1"/>
</dbReference>
<evidence type="ECO:0000256" key="6">
    <source>
        <dbReference type="HAMAP-Rule" id="MF_01328"/>
    </source>
</evidence>
<dbReference type="InterPro" id="IPR023574">
    <property type="entry name" value="Ribosomal_uL4_dom_sf"/>
</dbReference>
<keyword evidence="6" id="KW-0694">RNA-binding</keyword>
<comment type="subunit">
    <text evidence="2 6">Part of the 50S ribosomal subunit.</text>
</comment>
<dbReference type="RefSeq" id="WP_379787682.1">
    <property type="nucleotide sequence ID" value="NZ_JBHSHL010000014.1"/>
</dbReference>
<keyword evidence="8" id="KW-1185">Reference proteome</keyword>
<evidence type="ECO:0000256" key="1">
    <source>
        <dbReference type="ARBA" id="ARBA00010528"/>
    </source>
</evidence>
<dbReference type="Proteomes" id="UP001595916">
    <property type="component" value="Unassembled WGS sequence"/>
</dbReference>
<evidence type="ECO:0000256" key="2">
    <source>
        <dbReference type="ARBA" id="ARBA00011838"/>
    </source>
</evidence>
<comment type="caution">
    <text evidence="7">The sequence shown here is derived from an EMBL/GenBank/DDBJ whole genome shotgun (WGS) entry which is preliminary data.</text>
</comment>
<keyword evidence="4 6" id="KW-0687">Ribonucleoprotein</keyword>
<dbReference type="InterPro" id="IPR013005">
    <property type="entry name" value="Ribosomal_uL4-like"/>
</dbReference>
<name>A0ABV9QKC0_9FIRM</name>
<evidence type="ECO:0000256" key="4">
    <source>
        <dbReference type="ARBA" id="ARBA00023274"/>
    </source>
</evidence>
<comment type="function">
    <text evidence="6">One of the primary rRNA binding proteins, this protein initially binds near the 5'-end of the 23S rRNA. It is important during the early stages of 50S assembly. It makes multiple contacts with different domains of the 23S rRNA in the assembled 50S subunit and ribosome.</text>
</comment>
<keyword evidence="6" id="KW-0699">rRNA-binding</keyword>
<dbReference type="EMBL" id="JBHSHL010000014">
    <property type="protein sequence ID" value="MFC4804187.1"/>
    <property type="molecule type" value="Genomic_DNA"/>
</dbReference>
<gene>
    <name evidence="6 7" type="primary">rplD</name>
    <name evidence="7" type="ORF">ACFO4R_03750</name>
</gene>
<dbReference type="PANTHER" id="PTHR10746:SF6">
    <property type="entry name" value="LARGE RIBOSOMAL SUBUNIT PROTEIN UL4M"/>
    <property type="match status" value="1"/>
</dbReference>
<proteinExistence type="inferred from homology"/>
<evidence type="ECO:0000313" key="7">
    <source>
        <dbReference type="EMBL" id="MFC4804187.1"/>
    </source>
</evidence>
<dbReference type="Pfam" id="PF00573">
    <property type="entry name" value="Ribosomal_L4"/>
    <property type="match status" value="1"/>
</dbReference>
<evidence type="ECO:0000256" key="5">
    <source>
        <dbReference type="ARBA" id="ARBA00035244"/>
    </source>
</evidence>
<dbReference type="HAMAP" id="MF_01328_B">
    <property type="entry name" value="Ribosomal_uL4_B"/>
    <property type="match status" value="1"/>
</dbReference>